<dbReference type="Pfam" id="PF04865">
    <property type="entry name" value="Baseplate_J"/>
    <property type="match status" value="1"/>
</dbReference>
<dbReference type="RefSeq" id="WP_092211240.1">
    <property type="nucleotide sequence ID" value="NZ_FMUX01000009.1"/>
</dbReference>
<dbReference type="PANTHER" id="PTHR37829">
    <property type="entry name" value="PHAGE-LIKE ELEMENT PBSX PROTEIN XKDT"/>
    <property type="match status" value="1"/>
</dbReference>
<evidence type="ECO:0000313" key="3">
    <source>
        <dbReference type="Proteomes" id="UP000198870"/>
    </source>
</evidence>
<name>A0A1G5G3H1_9BACT</name>
<protein>
    <submittedName>
        <fullName evidence="2">Baseplate J-like protein</fullName>
    </submittedName>
</protein>
<dbReference type="EMBL" id="FMUX01000009">
    <property type="protein sequence ID" value="SCY45899.1"/>
    <property type="molecule type" value="Genomic_DNA"/>
</dbReference>
<dbReference type="Proteomes" id="UP000198870">
    <property type="component" value="Unassembled WGS sequence"/>
</dbReference>
<keyword evidence="3" id="KW-1185">Reference proteome</keyword>
<evidence type="ECO:0000259" key="1">
    <source>
        <dbReference type="Pfam" id="PF04865"/>
    </source>
</evidence>
<accession>A0A1G5G3H1</accession>
<dbReference type="AlphaFoldDB" id="A0A1G5G3H1"/>
<evidence type="ECO:0000313" key="2">
    <source>
        <dbReference type="EMBL" id="SCY45899.1"/>
    </source>
</evidence>
<dbReference type="PANTHER" id="PTHR37829:SF3">
    <property type="entry name" value="PROTEIN JAYE-RELATED"/>
    <property type="match status" value="1"/>
</dbReference>
<reference evidence="2 3" key="1">
    <citation type="submission" date="2016-10" db="EMBL/GenBank/DDBJ databases">
        <authorList>
            <person name="de Groot N.N."/>
        </authorList>
    </citation>
    <scope>NUCLEOTIDE SEQUENCE [LARGE SCALE GENOMIC DNA]</scope>
    <source>
        <strain evidence="2 3">AA1</strain>
    </source>
</reference>
<dbReference type="InterPro" id="IPR006949">
    <property type="entry name" value="Barrel_Baseplate_J-like"/>
</dbReference>
<proteinExistence type="predicted"/>
<dbReference type="InterPro" id="IPR052399">
    <property type="entry name" value="Phage_Baseplate_Assmbl_Protein"/>
</dbReference>
<sequence>MTDVYEQMLVDAGIPVSQEAMETEWRAINAEEEVGIANDSEWAPFWRLITAIATKPAMWLVQLLATQVLPNFFLKDATGAWLELLAWAVDLERKKAATTRGFLLFTREAADGEVTVEAGILVATPPINKKIYRVRTTQEVIIADGVISAQVPVEAEIPGTAHNLGPGYFTVLPEPVSGIASVTNEAEWITIAGADAESDDSLRLRCRNQFSAVGQYHHDAAYRADISLFAGIQPDFVWFEHDAPRGPGSANAFVMIDSGQPSQSFVDGINTYIRDQGHHGHGDDMLCFPMPEKPGELVVTVYHDGVLSGERIAALNQAVSDRVRFAFRENQDFSKITRTMPFSRFSFSTLAYELHQQLPDLKSVSFSLGDIVSAMEIPTISSLTINTEVA</sequence>
<gene>
    <name evidence="2" type="ORF">SAMN05216233_109181</name>
</gene>
<dbReference type="STRING" id="419481.SAMN05216233_109181"/>
<dbReference type="OrthoDB" id="5444252at2"/>
<feature type="domain" description="Baseplate protein J-like barrel" evidence="1">
    <location>
        <begin position="104"/>
        <end position="189"/>
    </location>
</feature>
<organism evidence="2 3">
    <name type="scientific">Desulfoluna spongiiphila</name>
    <dbReference type="NCBI Taxonomy" id="419481"/>
    <lineage>
        <taxon>Bacteria</taxon>
        <taxon>Pseudomonadati</taxon>
        <taxon>Thermodesulfobacteriota</taxon>
        <taxon>Desulfobacteria</taxon>
        <taxon>Desulfobacterales</taxon>
        <taxon>Desulfolunaceae</taxon>
        <taxon>Desulfoluna</taxon>
    </lineage>
</organism>